<evidence type="ECO:0000313" key="1">
    <source>
        <dbReference type="EMBL" id="MYM88767.1"/>
    </source>
</evidence>
<dbReference type="Proteomes" id="UP000470302">
    <property type="component" value="Unassembled WGS sequence"/>
</dbReference>
<name>A0A845G755_9BURK</name>
<protein>
    <submittedName>
        <fullName evidence="1">Uncharacterized protein</fullName>
    </submittedName>
</protein>
<gene>
    <name evidence="1" type="ORF">GTP91_16490</name>
</gene>
<reference evidence="1 2" key="1">
    <citation type="submission" date="2020-01" db="EMBL/GenBank/DDBJ databases">
        <title>Novel species isolated from a subtropical stream in China.</title>
        <authorList>
            <person name="Lu H."/>
        </authorList>
    </citation>
    <scope>NUCLEOTIDE SEQUENCE [LARGE SCALE GENOMIC DNA]</scope>
    <source>
        <strain evidence="1 2">FT82W</strain>
    </source>
</reference>
<evidence type="ECO:0000313" key="2">
    <source>
        <dbReference type="Proteomes" id="UP000470302"/>
    </source>
</evidence>
<proteinExistence type="predicted"/>
<organism evidence="1 2">
    <name type="scientific">Duganella vulcania</name>
    <dbReference type="NCBI Taxonomy" id="2692166"/>
    <lineage>
        <taxon>Bacteria</taxon>
        <taxon>Pseudomonadati</taxon>
        <taxon>Pseudomonadota</taxon>
        <taxon>Betaproteobacteria</taxon>
        <taxon>Burkholderiales</taxon>
        <taxon>Oxalobacteraceae</taxon>
        <taxon>Telluria group</taxon>
        <taxon>Duganella</taxon>
    </lineage>
</organism>
<dbReference type="AlphaFoldDB" id="A0A845G755"/>
<dbReference type="EMBL" id="WWCW01000054">
    <property type="protein sequence ID" value="MYM88767.1"/>
    <property type="molecule type" value="Genomic_DNA"/>
</dbReference>
<accession>A0A845G755</accession>
<comment type="caution">
    <text evidence="1">The sequence shown here is derived from an EMBL/GenBank/DDBJ whole genome shotgun (WGS) entry which is preliminary data.</text>
</comment>
<sequence length="198" mass="21406">MKENDLKSVQDELDARLRERALLARAVPGDRLMLADATLLAALDGSRVLTPNERQALSASPLTLRRFRQLSLERQASARLPQAANDAVWSGSSGMLRAAASATALESLVTDDGCWTLHFLPQGEGWQVILSLSAEAPFAARLLREHVMVRVIDGGGAIVLQGRLDADGECECGWPFATEPARHFQMYGAGFAVEPVTP</sequence>